<evidence type="ECO:0000259" key="5">
    <source>
        <dbReference type="Pfam" id="PF19834"/>
    </source>
</evidence>
<feature type="domain" description="DUF6314" evidence="5">
    <location>
        <begin position="587"/>
        <end position="743"/>
    </location>
</feature>
<evidence type="ECO:0000256" key="2">
    <source>
        <dbReference type="ARBA" id="ARBA00022827"/>
    </source>
</evidence>
<dbReference type="GO" id="GO:0016491">
    <property type="term" value="F:oxidoreductase activity"/>
    <property type="evidence" value="ECO:0007669"/>
    <property type="project" value="UniProtKB-KW"/>
</dbReference>
<dbReference type="Gene3D" id="3.50.50.60">
    <property type="entry name" value="FAD/NAD(P)-binding domain"/>
    <property type="match status" value="1"/>
</dbReference>
<accession>A0A6A5KL08</accession>
<sequence length="754" mass="84277">MASANSKSVLIVGAGPAGLVAAKIFKQYGYDVTVYEAADRVGGMWRAKQGEPGDKCGPELRTNLSMFTVAFPDLSWSKVDLSSSTDFASTRPPMFPKAWQVGRYLETYANNFGITPHVSLRRRVVRACLDHDYTWKVVSDNGSGQVDSRSFDRLIIASGFYNKPAGSFDPSPSKRLLNIQHSSHFRDLSGLTITPGKVVVIGGGISGSEAAATAALQISNAKHSPNGTKYAHAGSRVYHIVNRPFYCLPRYLPQDPKTVDGRFNFAPKFLPLDLVLYNLSRRGGGELSATITTLPPEKARKGHEFMRTVLGGDQADVGHGGLVYRANQTNHPAYTGITDTYMEFVRSGIVVPVQGWVKKVKQQTNGDLFDIDVKQYEPWYHAPHKEATGSSTLTDVVGIIEATGYKTDLDWLEPSVKDLLHDENATSNPRVPYLLTRGSILAPRIPTIGFVGFYEGPYWGFMEMQARFIAETWAKHEPVAPGLLPQRDIYQNHVTKRMQEEMNEKSLQIPQFWMSDYLGLMEELAREVGVTRDNSVLGDQTGPVFPSRYQGEDTSLQAKEVVNEVAEIIRASSEDARFVAAAVFTGMQGIWNITRKIQSRTDAPGGTFSGTAHFHPREPTDRYIYSAEYLYIEEGAFTMDSGLSFPATRRYVYRYNEMADKITAWFAQDDNKSTGALFNTWEFEAPGDEEHGWVAKGHHWCDPDTYKNICAFRFHGARLDGFTIKYEVEGPNKDYSHESWYERPMPGTERDNRA</sequence>
<name>A0A6A5KL08_9PLEO</name>
<dbReference type="Pfam" id="PF07992">
    <property type="entry name" value="Pyr_redox_2"/>
    <property type="match status" value="1"/>
</dbReference>
<keyword evidence="3" id="KW-0560">Oxidoreductase</keyword>
<dbReference type="OrthoDB" id="66881at2759"/>
<keyword evidence="7" id="KW-1185">Reference proteome</keyword>
<dbReference type="PRINTS" id="PR00368">
    <property type="entry name" value="FADPNR"/>
</dbReference>
<evidence type="ECO:0000256" key="3">
    <source>
        <dbReference type="ARBA" id="ARBA00023002"/>
    </source>
</evidence>
<gene>
    <name evidence="6" type="ORF">BDW02DRAFT_577697</name>
</gene>
<keyword evidence="2" id="KW-0274">FAD</keyword>
<dbReference type="InterPro" id="IPR050346">
    <property type="entry name" value="FMO-like"/>
</dbReference>
<dbReference type="Pfam" id="PF19834">
    <property type="entry name" value="DUF6314"/>
    <property type="match status" value="1"/>
</dbReference>
<keyword evidence="1" id="KW-0285">Flavoprotein</keyword>
<evidence type="ECO:0000259" key="4">
    <source>
        <dbReference type="Pfam" id="PF07992"/>
    </source>
</evidence>
<dbReference type="AlphaFoldDB" id="A0A6A5KL08"/>
<dbReference type="InterPro" id="IPR045632">
    <property type="entry name" value="DUF6314"/>
</dbReference>
<evidence type="ECO:0000313" key="7">
    <source>
        <dbReference type="Proteomes" id="UP000800040"/>
    </source>
</evidence>
<dbReference type="InterPro" id="IPR036188">
    <property type="entry name" value="FAD/NAD-bd_sf"/>
</dbReference>
<organism evidence="6 7">
    <name type="scientific">Decorospora gaudefroyi</name>
    <dbReference type="NCBI Taxonomy" id="184978"/>
    <lineage>
        <taxon>Eukaryota</taxon>
        <taxon>Fungi</taxon>
        <taxon>Dikarya</taxon>
        <taxon>Ascomycota</taxon>
        <taxon>Pezizomycotina</taxon>
        <taxon>Dothideomycetes</taxon>
        <taxon>Pleosporomycetidae</taxon>
        <taxon>Pleosporales</taxon>
        <taxon>Pleosporineae</taxon>
        <taxon>Pleosporaceae</taxon>
        <taxon>Decorospora</taxon>
    </lineage>
</organism>
<dbReference type="SUPFAM" id="SSF51905">
    <property type="entry name" value="FAD/NAD(P)-binding domain"/>
    <property type="match status" value="2"/>
</dbReference>
<dbReference type="Proteomes" id="UP000800040">
    <property type="component" value="Unassembled WGS sequence"/>
</dbReference>
<proteinExistence type="predicted"/>
<dbReference type="PANTHER" id="PTHR23023">
    <property type="entry name" value="DIMETHYLANILINE MONOOXYGENASE"/>
    <property type="match status" value="1"/>
</dbReference>
<feature type="domain" description="FAD/NAD(P)-binding" evidence="4">
    <location>
        <begin position="8"/>
        <end position="215"/>
    </location>
</feature>
<protein>
    <submittedName>
        <fullName evidence="6">FAD/NAD(P)-binding domain-containing protein</fullName>
    </submittedName>
</protein>
<dbReference type="EMBL" id="ML975269">
    <property type="protein sequence ID" value="KAF1836790.1"/>
    <property type="molecule type" value="Genomic_DNA"/>
</dbReference>
<dbReference type="PRINTS" id="PR00411">
    <property type="entry name" value="PNDRDTASEI"/>
</dbReference>
<evidence type="ECO:0000313" key="6">
    <source>
        <dbReference type="EMBL" id="KAF1836790.1"/>
    </source>
</evidence>
<evidence type="ECO:0000256" key="1">
    <source>
        <dbReference type="ARBA" id="ARBA00022630"/>
    </source>
</evidence>
<reference evidence="6" key="1">
    <citation type="submission" date="2020-01" db="EMBL/GenBank/DDBJ databases">
        <authorList>
            <consortium name="DOE Joint Genome Institute"/>
            <person name="Haridas S."/>
            <person name="Albert R."/>
            <person name="Binder M."/>
            <person name="Bloem J."/>
            <person name="Labutti K."/>
            <person name="Salamov A."/>
            <person name="Andreopoulos B."/>
            <person name="Baker S.E."/>
            <person name="Barry K."/>
            <person name="Bills G."/>
            <person name="Bluhm B.H."/>
            <person name="Cannon C."/>
            <person name="Castanera R."/>
            <person name="Culley D.E."/>
            <person name="Daum C."/>
            <person name="Ezra D."/>
            <person name="Gonzalez J.B."/>
            <person name="Henrissat B."/>
            <person name="Kuo A."/>
            <person name="Liang C."/>
            <person name="Lipzen A."/>
            <person name="Lutzoni F."/>
            <person name="Magnuson J."/>
            <person name="Mondo S."/>
            <person name="Nolan M."/>
            <person name="Ohm R."/>
            <person name="Pangilinan J."/>
            <person name="Park H.-J."/>
            <person name="Ramirez L."/>
            <person name="Alfaro M."/>
            <person name="Sun H."/>
            <person name="Tritt A."/>
            <person name="Yoshinaga Y."/>
            <person name="Zwiers L.-H."/>
            <person name="Turgeon B.G."/>
            <person name="Goodwin S.B."/>
            <person name="Spatafora J.W."/>
            <person name="Crous P.W."/>
            <person name="Grigoriev I.V."/>
        </authorList>
    </citation>
    <scope>NUCLEOTIDE SEQUENCE</scope>
    <source>
        <strain evidence="6">P77</strain>
    </source>
</reference>
<dbReference type="InterPro" id="IPR023753">
    <property type="entry name" value="FAD/NAD-binding_dom"/>
</dbReference>